<evidence type="ECO:0000256" key="2">
    <source>
        <dbReference type="ARBA" id="ARBA00022475"/>
    </source>
</evidence>
<feature type="transmembrane region" description="Helical" evidence="6">
    <location>
        <begin position="152"/>
        <end position="171"/>
    </location>
</feature>
<dbReference type="Pfam" id="PF02653">
    <property type="entry name" value="BPD_transp_2"/>
    <property type="match status" value="1"/>
</dbReference>
<feature type="transmembrane region" description="Helical" evidence="6">
    <location>
        <begin position="127"/>
        <end position="147"/>
    </location>
</feature>
<feature type="transmembrane region" description="Helical" evidence="6">
    <location>
        <begin position="95"/>
        <end position="115"/>
    </location>
</feature>
<dbReference type="RefSeq" id="WP_074296038.1">
    <property type="nucleotide sequence ID" value="NZ_FSRU01000001.1"/>
</dbReference>
<proteinExistence type="predicted"/>
<dbReference type="PANTHER" id="PTHR30482">
    <property type="entry name" value="HIGH-AFFINITY BRANCHED-CHAIN AMINO ACID TRANSPORT SYSTEM PERMEASE"/>
    <property type="match status" value="1"/>
</dbReference>
<feature type="transmembrane region" description="Helical" evidence="6">
    <location>
        <begin position="267"/>
        <end position="285"/>
    </location>
</feature>
<dbReference type="Proteomes" id="UP000185151">
    <property type="component" value="Unassembled WGS sequence"/>
</dbReference>
<feature type="transmembrane region" description="Helical" evidence="6">
    <location>
        <begin position="203"/>
        <end position="223"/>
    </location>
</feature>
<gene>
    <name evidence="8" type="ORF">SAMN05444165_2612</name>
</gene>
<dbReference type="AlphaFoldDB" id="A0A1N6IY78"/>
<evidence type="ECO:0000313" key="9">
    <source>
        <dbReference type="Proteomes" id="UP000185151"/>
    </source>
</evidence>
<feature type="domain" description="High-affinity branched-chain amino acid transport system permease LivHM N-terminal" evidence="7">
    <location>
        <begin position="14"/>
        <end position="109"/>
    </location>
</feature>
<dbReference type="PANTHER" id="PTHR30482:SF20">
    <property type="entry name" value="HIGH-AFFINITY BRANCHED-CHAIN AMINO ACID TRANSPORT SYSTEM PERMEASE PROTEIN LIVM"/>
    <property type="match status" value="1"/>
</dbReference>
<keyword evidence="9" id="KW-1185">Reference proteome</keyword>
<reference evidence="8 9" key="1">
    <citation type="submission" date="2016-11" db="EMBL/GenBank/DDBJ databases">
        <authorList>
            <person name="Jaros S."/>
            <person name="Januszkiewicz K."/>
            <person name="Wedrychowicz H."/>
        </authorList>
    </citation>
    <scope>NUCLEOTIDE SEQUENCE [LARGE SCALE GENOMIC DNA]</scope>
    <source>
        <strain evidence="8 9">GAS95</strain>
    </source>
</reference>
<dbReference type="InterPro" id="IPR043428">
    <property type="entry name" value="LivM-like"/>
</dbReference>
<sequence length="428" mass="45737">MSPTTMQRMDIQFRLRDALGAALVAALVGLPMLGLTTRDGANGLQVETRWGLLAAFIVVAFAGRLILQWMLQRFSFFSKRSVRARPASETARNDSLVWIGAACVAFAVLLPALFAGNRYVVDTATTVLIYVMLGWGLNVVVGLAGLLDLGYVAFYAVGAYTYGLLSTHFGLGFWESLPIAGGLAAAFGMLLGYPTLRLRGDYLAIVTLGFGEIIRLLLVNWGGLTGGPNGISSIPKPTFFGLPMQTSSDGPTFATVFGLDYSPAQRIVFLYYLILALALLTNLLVSRLRRLPVGRAWEAVREDEIACKAMGINVTNVKLSAFATGAMLAGFAGVFFAARQGFISPESFTFSESATILAIVVLGGMGSQLGVVLAAALLVILPELGRDFAEYRMLLFGIAMVFIMIVRPGGLISHRRATVSAPGVEANP</sequence>
<dbReference type="CDD" id="cd06581">
    <property type="entry name" value="TM_PBP1_LivM_like"/>
    <property type="match status" value="1"/>
</dbReference>
<evidence type="ECO:0000256" key="1">
    <source>
        <dbReference type="ARBA" id="ARBA00004651"/>
    </source>
</evidence>
<dbReference type="InterPro" id="IPR001851">
    <property type="entry name" value="ABC_transp_permease"/>
</dbReference>
<dbReference type="GO" id="GO:0005886">
    <property type="term" value="C:plasma membrane"/>
    <property type="evidence" value="ECO:0007669"/>
    <property type="project" value="UniProtKB-SubCell"/>
</dbReference>
<keyword evidence="5 6" id="KW-0472">Membrane</keyword>
<evidence type="ECO:0000256" key="3">
    <source>
        <dbReference type="ARBA" id="ARBA00022692"/>
    </source>
</evidence>
<keyword evidence="3 6" id="KW-0812">Transmembrane</keyword>
<feature type="transmembrane region" description="Helical" evidence="6">
    <location>
        <begin position="319"/>
        <end position="338"/>
    </location>
</feature>
<dbReference type="EMBL" id="FSRU01000001">
    <property type="protein sequence ID" value="SIO37058.1"/>
    <property type="molecule type" value="Genomic_DNA"/>
</dbReference>
<dbReference type="GO" id="GO:0015658">
    <property type="term" value="F:branched-chain amino acid transmembrane transporter activity"/>
    <property type="evidence" value="ECO:0007669"/>
    <property type="project" value="InterPro"/>
</dbReference>
<feature type="transmembrane region" description="Helical" evidence="6">
    <location>
        <begin position="50"/>
        <end position="71"/>
    </location>
</feature>
<accession>A0A1N6IY78</accession>
<dbReference type="InterPro" id="IPR021807">
    <property type="entry name" value="LivHM_N"/>
</dbReference>
<keyword evidence="4 6" id="KW-1133">Transmembrane helix</keyword>
<evidence type="ECO:0000259" key="7">
    <source>
        <dbReference type="Pfam" id="PF11862"/>
    </source>
</evidence>
<dbReference type="Pfam" id="PF11862">
    <property type="entry name" value="DUF3382"/>
    <property type="match status" value="1"/>
</dbReference>
<dbReference type="NCBIfam" id="NF008450">
    <property type="entry name" value="PRK11301.1"/>
    <property type="match status" value="1"/>
</dbReference>
<name>A0A1N6IY78_9BURK</name>
<evidence type="ECO:0000256" key="4">
    <source>
        <dbReference type="ARBA" id="ARBA00022989"/>
    </source>
</evidence>
<feature type="transmembrane region" description="Helical" evidence="6">
    <location>
        <begin position="177"/>
        <end position="196"/>
    </location>
</feature>
<organism evidence="8 9">
    <name type="scientific">Paraburkholderia phenazinium</name>
    <dbReference type="NCBI Taxonomy" id="60549"/>
    <lineage>
        <taxon>Bacteria</taxon>
        <taxon>Pseudomonadati</taxon>
        <taxon>Pseudomonadota</taxon>
        <taxon>Betaproteobacteria</taxon>
        <taxon>Burkholderiales</taxon>
        <taxon>Burkholderiaceae</taxon>
        <taxon>Paraburkholderia</taxon>
    </lineage>
</organism>
<protein>
    <submittedName>
        <fullName evidence="8">Amino acid/amide ABC transporter membrane protein 2, HAAT family</fullName>
    </submittedName>
</protein>
<feature type="transmembrane region" description="Helical" evidence="6">
    <location>
        <begin position="393"/>
        <end position="412"/>
    </location>
</feature>
<evidence type="ECO:0000313" key="8">
    <source>
        <dbReference type="EMBL" id="SIO37058.1"/>
    </source>
</evidence>
<comment type="subcellular location">
    <subcellularLocation>
        <location evidence="1">Cell membrane</location>
        <topology evidence="1">Multi-pass membrane protein</topology>
    </subcellularLocation>
</comment>
<keyword evidence="2" id="KW-1003">Cell membrane</keyword>
<dbReference type="OrthoDB" id="9814461at2"/>
<feature type="transmembrane region" description="Helical" evidence="6">
    <location>
        <begin position="358"/>
        <end position="381"/>
    </location>
</feature>
<evidence type="ECO:0000256" key="6">
    <source>
        <dbReference type="SAM" id="Phobius"/>
    </source>
</evidence>
<evidence type="ECO:0000256" key="5">
    <source>
        <dbReference type="ARBA" id="ARBA00023136"/>
    </source>
</evidence>